<comment type="subcellular location">
    <subcellularLocation>
        <location evidence="1">Nucleus</location>
    </subcellularLocation>
</comment>
<feature type="compositionally biased region" description="Basic residues" evidence="5">
    <location>
        <begin position="286"/>
        <end position="305"/>
    </location>
</feature>
<keyword evidence="7" id="KW-1185">Reference proteome</keyword>
<keyword evidence="3" id="KW-0235">DNA replication</keyword>
<evidence type="ECO:0000313" key="6">
    <source>
        <dbReference type="EnsemblMetazoa" id="XP_014246840.1"/>
    </source>
</evidence>
<dbReference type="GO" id="GO:0003887">
    <property type="term" value="F:DNA-directed DNA polymerase activity"/>
    <property type="evidence" value="ECO:0007669"/>
    <property type="project" value="TreeGrafter"/>
</dbReference>
<evidence type="ECO:0000256" key="5">
    <source>
        <dbReference type="SAM" id="MobiDB-lite"/>
    </source>
</evidence>
<dbReference type="Pfam" id="PF09507">
    <property type="entry name" value="CDC27"/>
    <property type="match status" value="1"/>
</dbReference>
<dbReference type="GO" id="GO:0043625">
    <property type="term" value="C:delta DNA polymerase complex"/>
    <property type="evidence" value="ECO:0007669"/>
    <property type="project" value="InterPro"/>
</dbReference>
<dbReference type="AlphaFoldDB" id="A0A8I6RJZ8"/>
<evidence type="ECO:0000256" key="2">
    <source>
        <dbReference type="ARBA" id="ARBA00017589"/>
    </source>
</evidence>
<feature type="region of interest" description="Disordered" evidence="5">
    <location>
        <begin position="168"/>
        <end position="349"/>
    </location>
</feature>
<dbReference type="Proteomes" id="UP000494040">
    <property type="component" value="Unassembled WGS sequence"/>
</dbReference>
<feature type="compositionally biased region" description="Polar residues" evidence="5">
    <location>
        <begin position="434"/>
        <end position="444"/>
    </location>
</feature>
<dbReference type="EnsemblMetazoa" id="XM_014391354.2">
    <property type="protein sequence ID" value="XP_014246840.1"/>
    <property type="gene ID" value="LOC106665136"/>
</dbReference>
<evidence type="ECO:0000256" key="3">
    <source>
        <dbReference type="ARBA" id="ARBA00022705"/>
    </source>
</evidence>
<dbReference type="PANTHER" id="PTHR17598:SF13">
    <property type="entry name" value="DNA POLYMERASE DELTA SUBUNIT 3"/>
    <property type="match status" value="1"/>
</dbReference>
<dbReference type="PANTHER" id="PTHR17598">
    <property type="entry name" value="DNA POLYMERASE DELTA SUBUNIT 3"/>
    <property type="match status" value="1"/>
</dbReference>
<organism evidence="6 7">
    <name type="scientific">Cimex lectularius</name>
    <name type="common">Bed bug</name>
    <name type="synonym">Acanthia lectularia</name>
    <dbReference type="NCBI Taxonomy" id="79782"/>
    <lineage>
        <taxon>Eukaryota</taxon>
        <taxon>Metazoa</taxon>
        <taxon>Ecdysozoa</taxon>
        <taxon>Arthropoda</taxon>
        <taxon>Hexapoda</taxon>
        <taxon>Insecta</taxon>
        <taxon>Pterygota</taxon>
        <taxon>Neoptera</taxon>
        <taxon>Paraneoptera</taxon>
        <taxon>Hemiptera</taxon>
        <taxon>Heteroptera</taxon>
        <taxon>Panheteroptera</taxon>
        <taxon>Cimicomorpha</taxon>
        <taxon>Cimicidae</taxon>
        <taxon>Cimex</taxon>
    </lineage>
</organism>
<dbReference type="GeneID" id="106665136"/>
<feature type="compositionally biased region" description="Acidic residues" evidence="5">
    <location>
        <begin position="312"/>
        <end position="322"/>
    </location>
</feature>
<evidence type="ECO:0000256" key="4">
    <source>
        <dbReference type="ARBA" id="ARBA00023242"/>
    </source>
</evidence>
<evidence type="ECO:0000313" key="7">
    <source>
        <dbReference type="Proteomes" id="UP000494040"/>
    </source>
</evidence>
<dbReference type="RefSeq" id="XP_014246840.1">
    <property type="nucleotide sequence ID" value="XM_014391354.2"/>
</dbReference>
<dbReference type="GO" id="GO:1904161">
    <property type="term" value="P:DNA synthesis involved in UV-damage excision repair"/>
    <property type="evidence" value="ECO:0007669"/>
    <property type="project" value="TreeGrafter"/>
</dbReference>
<feature type="compositionally biased region" description="Basic and acidic residues" evidence="5">
    <location>
        <begin position="239"/>
        <end position="285"/>
    </location>
</feature>
<evidence type="ECO:0000256" key="1">
    <source>
        <dbReference type="ARBA" id="ARBA00004123"/>
    </source>
</evidence>
<dbReference type="InterPro" id="IPR041913">
    <property type="entry name" value="POLD3_sf"/>
</dbReference>
<feature type="region of interest" description="Disordered" evidence="5">
    <location>
        <begin position="382"/>
        <end position="444"/>
    </location>
</feature>
<reference evidence="6" key="1">
    <citation type="submission" date="2022-01" db="UniProtKB">
        <authorList>
            <consortium name="EnsemblMetazoa"/>
        </authorList>
    </citation>
    <scope>IDENTIFICATION</scope>
</reference>
<dbReference type="OMA" id="EDRVKCG"/>
<dbReference type="OrthoDB" id="514823at2759"/>
<keyword evidence="4" id="KW-0539">Nucleus</keyword>
<dbReference type="GO" id="GO:0006297">
    <property type="term" value="P:nucleotide-excision repair, DNA gap filling"/>
    <property type="evidence" value="ECO:0007669"/>
    <property type="project" value="TreeGrafter"/>
</dbReference>
<dbReference type="KEGG" id="clec:106665136"/>
<feature type="compositionally biased region" description="Basic and acidic residues" evidence="5">
    <location>
        <begin position="389"/>
        <end position="419"/>
    </location>
</feature>
<dbReference type="GO" id="GO:0006271">
    <property type="term" value="P:DNA strand elongation involved in DNA replication"/>
    <property type="evidence" value="ECO:0007669"/>
    <property type="project" value="TreeGrafter"/>
</dbReference>
<dbReference type="InterPro" id="IPR019038">
    <property type="entry name" value="POLD3"/>
</dbReference>
<name>A0A8I6RJZ8_CIMLE</name>
<feature type="compositionally biased region" description="Basic and acidic residues" evidence="5">
    <location>
        <begin position="175"/>
        <end position="205"/>
    </location>
</feature>
<sequence length="444" mass="50306">MGELQKYLRNIEDFVLVEDKIVTYKYLSKALQVHVNTAKQLLYAFSESSDNADKILTTYLIGGEQGKKGKFAFILVKSDEIEEAKKKFSTVSTEHVYSVQRAASITGTDLYNADQSYELTKEDKRFSSIRGNGEIKLIERKFASISVKEEVKQPIKKVVKEADTKVNNGLPNKQIKTEPLKSKQESELENDKKVQTSPKKTEISKKGTSPKKNTTKKKTGPVKGGGIGVLFSRQVTNAKNKEVKEVEKKEFKENIHVSNKDETNDEMKIEENEKDKKPLVKNKNESKKKKSKDSRQLANKKRKRIVLASESESSDEEMEYTEEAPPTPEQETLAEALPDSEEEIIPATPFTKGRKKVKKEVDNVFVDDNGFMVTKKEYVVESCSDDEASNEKKPKLEVIETPKKEVKPAEKPETVEEKPKKGKGKKVSPKGNKQRSITSFFQKK</sequence>
<proteinExistence type="predicted"/>
<protein>
    <recommendedName>
        <fullName evidence="2">DNA polymerase delta subunit 3</fullName>
    </recommendedName>
</protein>
<dbReference type="Gene3D" id="3.90.1030.20">
    <property type="entry name" value="DNA polymerase delta, p66 (Cdc27) subunit, wHTH domain"/>
    <property type="match status" value="1"/>
</dbReference>
<accession>A0A8I6RJZ8</accession>